<keyword evidence="15" id="KW-0808">Transferase</keyword>
<feature type="region of interest" description="Disordered" evidence="13">
    <location>
        <begin position="27"/>
        <end position="56"/>
    </location>
</feature>
<dbReference type="GO" id="GO:0061685">
    <property type="term" value="F:diphthine methylesterase activity"/>
    <property type="evidence" value="ECO:0007669"/>
    <property type="project" value="UniProtKB-EC"/>
</dbReference>
<dbReference type="Pfam" id="PF09806">
    <property type="entry name" value="CDK2AP"/>
    <property type="match status" value="1"/>
</dbReference>
<proteinExistence type="inferred from homology"/>
<evidence type="ECO:0000256" key="2">
    <source>
        <dbReference type="ARBA" id="ARBA00005156"/>
    </source>
</evidence>
<feature type="repeat" description="WD" evidence="12">
    <location>
        <begin position="288"/>
        <end position="330"/>
    </location>
</feature>
<dbReference type="PANTHER" id="PTHR46042:SF1">
    <property type="entry name" value="DIPHTHINE METHYLTRANSFERASE"/>
    <property type="match status" value="1"/>
</dbReference>
<dbReference type="OrthoDB" id="1930760at2759"/>
<keyword evidence="6" id="KW-0677">Repeat</keyword>
<name>A0A6J1P5R3_BICAN</name>
<dbReference type="RefSeq" id="XP_023953136.1">
    <property type="nucleotide sequence ID" value="XM_024097368.2"/>
</dbReference>
<dbReference type="GO" id="GO:0017183">
    <property type="term" value="P:protein histidyl modification to diphthamide"/>
    <property type="evidence" value="ECO:0007669"/>
    <property type="project" value="TreeGrafter"/>
</dbReference>
<dbReference type="AlphaFoldDB" id="A0A6J1P5R3"/>
<keyword evidence="4" id="KW-0597">Phosphoprotein</keyword>
<dbReference type="InterPro" id="IPR001680">
    <property type="entry name" value="WD40_rpt"/>
</dbReference>
<comment type="subcellular location">
    <subcellularLocation>
        <location evidence="1">Nucleus</location>
    </subcellularLocation>
</comment>
<reference evidence="15" key="1">
    <citation type="submission" date="2025-08" db="UniProtKB">
        <authorList>
            <consortium name="RefSeq"/>
        </authorList>
    </citation>
    <scope>IDENTIFICATION</scope>
</reference>
<evidence type="ECO:0000256" key="4">
    <source>
        <dbReference type="ARBA" id="ARBA00022553"/>
    </source>
</evidence>
<dbReference type="EC" id="3.1.1.97" evidence="10"/>
<evidence type="ECO:0000256" key="10">
    <source>
        <dbReference type="ARBA" id="ARBA00039131"/>
    </source>
</evidence>
<dbReference type="GO" id="GO:0005634">
    <property type="term" value="C:nucleus"/>
    <property type="evidence" value="ECO:0007669"/>
    <property type="project" value="UniProtKB-SubCell"/>
</dbReference>
<dbReference type="InterPro" id="IPR052415">
    <property type="entry name" value="Diphthine_MTase"/>
</dbReference>
<protein>
    <recommendedName>
        <fullName evidence="10">methylated diphthine methylhydrolase</fullName>
        <ecNumber evidence="10">3.1.1.97</ecNumber>
    </recommendedName>
</protein>
<comment type="catalytic activity">
    <reaction evidence="11">
        <text>diphthine methyl ester-[translation elongation factor 2] + H2O = diphthine-[translation elongation factor 2] + methanol + H(+)</text>
        <dbReference type="Rhea" id="RHEA:42656"/>
        <dbReference type="Rhea" id="RHEA-COMP:10172"/>
        <dbReference type="Rhea" id="RHEA-COMP:10173"/>
        <dbReference type="ChEBI" id="CHEBI:15377"/>
        <dbReference type="ChEBI" id="CHEBI:15378"/>
        <dbReference type="ChEBI" id="CHEBI:17790"/>
        <dbReference type="ChEBI" id="CHEBI:79005"/>
        <dbReference type="ChEBI" id="CHEBI:82696"/>
        <dbReference type="EC" id="3.1.1.97"/>
    </reaction>
</comment>
<comment type="similarity">
    <text evidence="9">Belongs to the DPH7 family.</text>
</comment>
<dbReference type="SUPFAM" id="SSF50978">
    <property type="entry name" value="WD40 repeat-like"/>
    <property type="match status" value="1"/>
</dbReference>
<evidence type="ECO:0000256" key="9">
    <source>
        <dbReference type="ARBA" id="ARBA00038092"/>
    </source>
</evidence>
<gene>
    <name evidence="15" type="primary">LOC112056879</name>
</gene>
<dbReference type="InterPro" id="IPR019775">
    <property type="entry name" value="WD40_repeat_CS"/>
</dbReference>
<accession>A0A6J1P5R3</accession>
<evidence type="ECO:0000256" key="1">
    <source>
        <dbReference type="ARBA" id="ARBA00004123"/>
    </source>
</evidence>
<keyword evidence="8" id="KW-0539">Nucleus</keyword>
<dbReference type="PROSITE" id="PS00678">
    <property type="entry name" value="WD_REPEATS_1"/>
    <property type="match status" value="1"/>
</dbReference>
<sequence>MEAMDIQAVESKLSDVTVTAIPMSGKSTHKDLSISGNSHATISTVPASSPSSVGKDKDNGMSNACLMAVSWNNKCKWETGYSADSVEWCPVEQYRHALVCGTYQLDKSDQETKDADQPKQKRLGRIYLFLLHEITTEISPIQTIDTAGVLDMKWCHHTIQEHPVLAVVTSEGFIQLYQLLDDSGTLKLELWLEDAIGGNVLALSVDWSTNKTSNDQPCLVVSDSSGGVTVMRVVATTLEKIGFWQSHSFEAWIAAFNYWNPNVFYSGGDDCIFKSYDVRVPDVPATTDRSHGAGVTAIRSHVTVEHQLLTGSYDEKVRLWDTRSLKRCVTETDVNGGVWRLKWSPSNSDVVLAACMYGGFRILRAEDTIEVVCEYLEHESIAYGADWKFDAPIVATCSFYDCFMHIGEIVL</sequence>
<comment type="similarity">
    <text evidence="3">Belongs to the CDK2AP family.</text>
</comment>
<dbReference type="PANTHER" id="PTHR46042">
    <property type="entry name" value="DIPHTHINE METHYLTRANSFERASE"/>
    <property type="match status" value="1"/>
</dbReference>
<dbReference type="InterPro" id="IPR036322">
    <property type="entry name" value="WD40_repeat_dom_sf"/>
</dbReference>
<evidence type="ECO:0000256" key="12">
    <source>
        <dbReference type="PROSITE-ProRule" id="PRU00221"/>
    </source>
</evidence>
<evidence type="ECO:0000256" key="13">
    <source>
        <dbReference type="SAM" id="MobiDB-lite"/>
    </source>
</evidence>
<evidence type="ECO:0000256" key="5">
    <source>
        <dbReference type="ARBA" id="ARBA00022574"/>
    </source>
</evidence>
<keyword evidence="5 12" id="KW-0853">WD repeat</keyword>
<dbReference type="GeneID" id="112056879"/>
<dbReference type="InterPro" id="IPR015943">
    <property type="entry name" value="WD40/YVTN_repeat-like_dom_sf"/>
</dbReference>
<dbReference type="Proteomes" id="UP001652582">
    <property type="component" value="Chromosome 11"/>
</dbReference>
<evidence type="ECO:0000313" key="15">
    <source>
        <dbReference type="RefSeq" id="XP_023953136.1"/>
    </source>
</evidence>
<evidence type="ECO:0000313" key="14">
    <source>
        <dbReference type="Proteomes" id="UP001652582"/>
    </source>
</evidence>
<dbReference type="GO" id="GO:0008168">
    <property type="term" value="F:methyltransferase activity"/>
    <property type="evidence" value="ECO:0007669"/>
    <property type="project" value="UniProtKB-KW"/>
</dbReference>
<dbReference type="SMART" id="SM00320">
    <property type="entry name" value="WD40"/>
    <property type="match status" value="5"/>
</dbReference>
<dbReference type="Gene3D" id="2.130.10.10">
    <property type="entry name" value="YVTN repeat-like/Quinoprotein amine dehydrogenase"/>
    <property type="match status" value="1"/>
</dbReference>
<feature type="compositionally biased region" description="Polar residues" evidence="13">
    <location>
        <begin position="34"/>
        <end position="52"/>
    </location>
</feature>
<comment type="pathway">
    <text evidence="2">Protein modification; peptidyl-diphthamide biosynthesis.</text>
</comment>
<evidence type="ECO:0000256" key="8">
    <source>
        <dbReference type="ARBA" id="ARBA00023242"/>
    </source>
</evidence>
<dbReference type="GO" id="GO:0005737">
    <property type="term" value="C:cytoplasm"/>
    <property type="evidence" value="ECO:0007669"/>
    <property type="project" value="TreeGrafter"/>
</dbReference>
<dbReference type="PROSITE" id="PS50082">
    <property type="entry name" value="WD_REPEATS_2"/>
    <property type="match status" value="1"/>
</dbReference>
<keyword evidence="14" id="KW-1185">Reference proteome</keyword>
<dbReference type="InterPro" id="IPR017266">
    <property type="entry name" value="DOC_1/2"/>
</dbReference>
<dbReference type="GO" id="GO:0032259">
    <property type="term" value="P:methylation"/>
    <property type="evidence" value="ECO:0007669"/>
    <property type="project" value="UniProtKB-KW"/>
</dbReference>
<organism evidence="14 15">
    <name type="scientific">Bicyclus anynana</name>
    <name type="common">Squinting bush brown butterfly</name>
    <dbReference type="NCBI Taxonomy" id="110368"/>
    <lineage>
        <taxon>Eukaryota</taxon>
        <taxon>Metazoa</taxon>
        <taxon>Ecdysozoa</taxon>
        <taxon>Arthropoda</taxon>
        <taxon>Hexapoda</taxon>
        <taxon>Insecta</taxon>
        <taxon>Pterygota</taxon>
        <taxon>Neoptera</taxon>
        <taxon>Endopterygota</taxon>
        <taxon>Lepidoptera</taxon>
        <taxon>Glossata</taxon>
        <taxon>Ditrysia</taxon>
        <taxon>Papilionoidea</taxon>
        <taxon>Nymphalidae</taxon>
        <taxon>Satyrinae</taxon>
        <taxon>Satyrini</taxon>
        <taxon>Mycalesina</taxon>
        <taxon>Bicyclus</taxon>
    </lineage>
</organism>
<evidence type="ECO:0000256" key="7">
    <source>
        <dbReference type="ARBA" id="ARBA00022801"/>
    </source>
</evidence>
<keyword evidence="15" id="KW-0489">Methyltransferase</keyword>
<keyword evidence="7" id="KW-0378">Hydrolase</keyword>
<evidence type="ECO:0000256" key="6">
    <source>
        <dbReference type="ARBA" id="ARBA00022737"/>
    </source>
</evidence>
<evidence type="ECO:0000256" key="11">
    <source>
        <dbReference type="ARBA" id="ARBA00047551"/>
    </source>
</evidence>
<evidence type="ECO:0000256" key="3">
    <source>
        <dbReference type="ARBA" id="ARBA00008485"/>
    </source>
</evidence>